<dbReference type="Pfam" id="PF13411">
    <property type="entry name" value="MerR_1"/>
    <property type="match status" value="1"/>
</dbReference>
<reference evidence="3 4" key="1">
    <citation type="submission" date="2019-03" db="EMBL/GenBank/DDBJ databases">
        <title>Genomic Encyclopedia of Type Strains, Phase III (KMG-III): the genomes of soil and plant-associated and newly described type strains.</title>
        <authorList>
            <person name="Whitman W."/>
        </authorList>
    </citation>
    <scope>NUCLEOTIDE SEQUENCE [LARGE SCALE GENOMIC DNA]</scope>
    <source>
        <strain evidence="3 4">VKMAc-2574</strain>
    </source>
</reference>
<evidence type="ECO:0000313" key="3">
    <source>
        <dbReference type="EMBL" id="TDW93729.1"/>
    </source>
</evidence>
<gene>
    <name evidence="3" type="ORF">EV137_1021</name>
</gene>
<accession>A0ABY2FLQ2</accession>
<name>A0ABY2FLQ2_9ACTN</name>
<proteinExistence type="predicted"/>
<dbReference type="SMART" id="SM00422">
    <property type="entry name" value="HTH_MERR"/>
    <property type="match status" value="1"/>
</dbReference>
<feature type="domain" description="HTH merR-type" evidence="2">
    <location>
        <begin position="1"/>
        <end position="70"/>
    </location>
</feature>
<keyword evidence="4" id="KW-1185">Reference proteome</keyword>
<dbReference type="PRINTS" id="PR00040">
    <property type="entry name" value="HTHMERR"/>
</dbReference>
<dbReference type="InterPro" id="IPR000551">
    <property type="entry name" value="MerR-type_HTH_dom"/>
</dbReference>
<dbReference type="RefSeq" id="WP_134126838.1">
    <property type="nucleotide sequence ID" value="NZ_SODU01000001.1"/>
</dbReference>
<keyword evidence="1 3" id="KW-0238">DNA-binding</keyword>
<protein>
    <submittedName>
        <fullName evidence="3">DNA-binding transcriptional MerR regulator</fullName>
    </submittedName>
</protein>
<evidence type="ECO:0000259" key="2">
    <source>
        <dbReference type="PROSITE" id="PS50937"/>
    </source>
</evidence>
<dbReference type="EMBL" id="SODU01000001">
    <property type="protein sequence ID" value="TDW93729.1"/>
    <property type="molecule type" value="Genomic_DNA"/>
</dbReference>
<dbReference type="Proteomes" id="UP000295060">
    <property type="component" value="Unassembled WGS sequence"/>
</dbReference>
<dbReference type="InterPro" id="IPR009061">
    <property type="entry name" value="DNA-bd_dom_put_sf"/>
</dbReference>
<comment type="caution">
    <text evidence="3">The sequence shown here is derived from an EMBL/GenBank/DDBJ whole genome shotgun (WGS) entry which is preliminary data.</text>
</comment>
<dbReference type="SUPFAM" id="SSF46955">
    <property type="entry name" value="Putative DNA-binding domain"/>
    <property type="match status" value="1"/>
</dbReference>
<sequence>MDHSIGAAARLAGVSVKAVRHYSDLGLLTVRRTAAGHRRYDENAVVRLRLIRTLRALDLDLPTIHAVLRDDRSLAEVAATHADALAIQIRTLRRQHALLTVLANHPDPEDVYLMTEQSEQAAQDSRALIADFLDTTLAGAAPAVRQNLTPVLPEDAEPQQVQAWLELTALVSTPDFRDSVRRLMAGYLALAGDDPLRADPAYRSRLIELRRTEAGPHWHRYLELVAVVNGWVPPSRIAG</sequence>
<evidence type="ECO:0000256" key="1">
    <source>
        <dbReference type="ARBA" id="ARBA00023125"/>
    </source>
</evidence>
<evidence type="ECO:0000313" key="4">
    <source>
        <dbReference type="Proteomes" id="UP000295060"/>
    </source>
</evidence>
<dbReference type="PANTHER" id="PTHR30204">
    <property type="entry name" value="REDOX-CYCLING DRUG-SENSING TRANSCRIPTIONAL ACTIVATOR SOXR"/>
    <property type="match status" value="1"/>
</dbReference>
<organism evidence="3 4">
    <name type="scientific">Kribbella pratensis</name>
    <dbReference type="NCBI Taxonomy" id="2512112"/>
    <lineage>
        <taxon>Bacteria</taxon>
        <taxon>Bacillati</taxon>
        <taxon>Actinomycetota</taxon>
        <taxon>Actinomycetes</taxon>
        <taxon>Propionibacteriales</taxon>
        <taxon>Kribbellaceae</taxon>
        <taxon>Kribbella</taxon>
    </lineage>
</organism>
<dbReference type="CDD" id="cd00592">
    <property type="entry name" value="HTH_MerR-like"/>
    <property type="match status" value="1"/>
</dbReference>
<dbReference type="PROSITE" id="PS50937">
    <property type="entry name" value="HTH_MERR_2"/>
    <property type="match status" value="1"/>
</dbReference>
<dbReference type="Gene3D" id="1.10.1660.10">
    <property type="match status" value="1"/>
</dbReference>
<dbReference type="InterPro" id="IPR047057">
    <property type="entry name" value="MerR_fam"/>
</dbReference>
<dbReference type="GO" id="GO:0003677">
    <property type="term" value="F:DNA binding"/>
    <property type="evidence" value="ECO:0007669"/>
    <property type="project" value="UniProtKB-KW"/>
</dbReference>
<dbReference type="PANTHER" id="PTHR30204:SF93">
    <property type="entry name" value="HTH MERR-TYPE DOMAIN-CONTAINING PROTEIN"/>
    <property type="match status" value="1"/>
</dbReference>